<name>A0ABU6RZZ9_9FABA</name>
<reference evidence="2 3" key="1">
    <citation type="journal article" date="2023" name="Plants (Basel)">
        <title>Bridging the Gap: Combining Genomics and Transcriptomics Approaches to Understand Stylosanthes scabra, an Orphan Legume from the Brazilian Caatinga.</title>
        <authorList>
            <person name="Ferreira-Neto J.R.C."/>
            <person name="da Silva M.D."/>
            <person name="Binneck E."/>
            <person name="de Melo N.F."/>
            <person name="da Silva R.H."/>
            <person name="de Melo A.L.T.M."/>
            <person name="Pandolfi V."/>
            <person name="Bustamante F.O."/>
            <person name="Brasileiro-Vidal A.C."/>
            <person name="Benko-Iseppon A.M."/>
        </authorList>
    </citation>
    <scope>NUCLEOTIDE SEQUENCE [LARGE SCALE GENOMIC DNA]</scope>
    <source>
        <tissue evidence="2">Leaves</tissue>
    </source>
</reference>
<evidence type="ECO:0000313" key="2">
    <source>
        <dbReference type="EMBL" id="MED6129686.1"/>
    </source>
</evidence>
<comment type="caution">
    <text evidence="2">The sequence shown here is derived from an EMBL/GenBank/DDBJ whole genome shotgun (WGS) entry which is preliminary data.</text>
</comment>
<sequence length="57" mass="6560">NLNELLKSQKHAHNREGVGFKKNNSKLKNAKPPIRPPQAQKANKPKRNEAFRQPPKH</sequence>
<feature type="region of interest" description="Disordered" evidence="1">
    <location>
        <begin position="1"/>
        <end position="57"/>
    </location>
</feature>
<keyword evidence="3" id="KW-1185">Reference proteome</keyword>
<dbReference type="Proteomes" id="UP001341840">
    <property type="component" value="Unassembled WGS sequence"/>
</dbReference>
<feature type="non-terminal residue" evidence="2">
    <location>
        <position position="1"/>
    </location>
</feature>
<protein>
    <submittedName>
        <fullName evidence="2">Uncharacterized protein</fullName>
    </submittedName>
</protein>
<evidence type="ECO:0000256" key="1">
    <source>
        <dbReference type="SAM" id="MobiDB-lite"/>
    </source>
</evidence>
<gene>
    <name evidence="2" type="ORF">PIB30_110326</name>
</gene>
<feature type="non-terminal residue" evidence="2">
    <location>
        <position position="57"/>
    </location>
</feature>
<accession>A0ABU6RZZ9</accession>
<proteinExistence type="predicted"/>
<organism evidence="2 3">
    <name type="scientific">Stylosanthes scabra</name>
    <dbReference type="NCBI Taxonomy" id="79078"/>
    <lineage>
        <taxon>Eukaryota</taxon>
        <taxon>Viridiplantae</taxon>
        <taxon>Streptophyta</taxon>
        <taxon>Embryophyta</taxon>
        <taxon>Tracheophyta</taxon>
        <taxon>Spermatophyta</taxon>
        <taxon>Magnoliopsida</taxon>
        <taxon>eudicotyledons</taxon>
        <taxon>Gunneridae</taxon>
        <taxon>Pentapetalae</taxon>
        <taxon>rosids</taxon>
        <taxon>fabids</taxon>
        <taxon>Fabales</taxon>
        <taxon>Fabaceae</taxon>
        <taxon>Papilionoideae</taxon>
        <taxon>50 kb inversion clade</taxon>
        <taxon>dalbergioids sensu lato</taxon>
        <taxon>Dalbergieae</taxon>
        <taxon>Pterocarpus clade</taxon>
        <taxon>Stylosanthes</taxon>
    </lineage>
</organism>
<evidence type="ECO:0000313" key="3">
    <source>
        <dbReference type="Proteomes" id="UP001341840"/>
    </source>
</evidence>
<dbReference type="EMBL" id="JASCZI010036387">
    <property type="protein sequence ID" value="MED6129686.1"/>
    <property type="molecule type" value="Genomic_DNA"/>
</dbReference>